<dbReference type="InterPro" id="IPR013651">
    <property type="entry name" value="ATP-grasp_RimK-type"/>
</dbReference>
<comment type="caution">
    <text evidence="3">The sequence shown here is derived from an EMBL/GenBank/DDBJ whole genome shotgun (WGS) entry which is preliminary data.</text>
</comment>
<dbReference type="GO" id="GO:0009432">
    <property type="term" value="P:SOS response"/>
    <property type="evidence" value="ECO:0007669"/>
    <property type="project" value="TreeGrafter"/>
</dbReference>
<dbReference type="GO" id="GO:0018169">
    <property type="term" value="F:ribosomal S6-glutamic acid ligase activity"/>
    <property type="evidence" value="ECO:0007669"/>
    <property type="project" value="TreeGrafter"/>
</dbReference>
<dbReference type="Pfam" id="PF08443">
    <property type="entry name" value="RimK"/>
    <property type="match status" value="1"/>
</dbReference>
<proteinExistence type="predicted"/>
<dbReference type="EMBL" id="PFAP01000041">
    <property type="protein sequence ID" value="PIR93725.1"/>
    <property type="molecule type" value="Genomic_DNA"/>
</dbReference>
<organism evidence="3 4">
    <name type="scientific">Candidatus Falkowbacteria bacterium CG10_big_fil_rev_8_21_14_0_10_39_11</name>
    <dbReference type="NCBI Taxonomy" id="1974565"/>
    <lineage>
        <taxon>Bacteria</taxon>
        <taxon>Candidatus Falkowiibacteriota</taxon>
    </lineage>
</organism>
<evidence type="ECO:0000259" key="2">
    <source>
        <dbReference type="PROSITE" id="PS50975"/>
    </source>
</evidence>
<name>A0A2H0V3T8_9BACT</name>
<dbReference type="GO" id="GO:0005737">
    <property type="term" value="C:cytoplasm"/>
    <property type="evidence" value="ECO:0007669"/>
    <property type="project" value="TreeGrafter"/>
</dbReference>
<protein>
    <recommendedName>
        <fullName evidence="2">ATP-grasp domain-containing protein</fullName>
    </recommendedName>
</protein>
<dbReference type="AlphaFoldDB" id="A0A2H0V3T8"/>
<reference evidence="4" key="1">
    <citation type="submission" date="2017-09" db="EMBL/GenBank/DDBJ databases">
        <title>Depth-based differentiation of microbial function through sediment-hosted aquifers and enrichment of novel symbionts in the deep terrestrial subsurface.</title>
        <authorList>
            <person name="Probst A.J."/>
            <person name="Ladd B."/>
            <person name="Jarett J.K."/>
            <person name="Geller-Mcgrath D.E."/>
            <person name="Sieber C.M.K."/>
            <person name="Emerson J.B."/>
            <person name="Anantharaman K."/>
            <person name="Thomas B.C."/>
            <person name="Malmstrom R."/>
            <person name="Stieglmeier M."/>
            <person name="Klingl A."/>
            <person name="Woyke T."/>
            <person name="Ryan C.M."/>
            <person name="Banfield J.F."/>
        </authorList>
    </citation>
    <scope>NUCLEOTIDE SEQUENCE [LARGE SCALE GENOMIC DNA]</scope>
</reference>
<dbReference type="Gene3D" id="3.30.1490.20">
    <property type="entry name" value="ATP-grasp fold, A domain"/>
    <property type="match status" value="1"/>
</dbReference>
<accession>A0A2H0V3T8</accession>
<evidence type="ECO:0000313" key="3">
    <source>
        <dbReference type="EMBL" id="PIR93725.1"/>
    </source>
</evidence>
<keyword evidence="1" id="KW-0067">ATP-binding</keyword>
<dbReference type="GO" id="GO:0046872">
    <property type="term" value="F:metal ion binding"/>
    <property type="evidence" value="ECO:0007669"/>
    <property type="project" value="InterPro"/>
</dbReference>
<dbReference type="Gene3D" id="3.30.470.20">
    <property type="entry name" value="ATP-grasp fold, B domain"/>
    <property type="match status" value="1"/>
</dbReference>
<dbReference type="InterPro" id="IPR011761">
    <property type="entry name" value="ATP-grasp"/>
</dbReference>
<keyword evidence="1" id="KW-0547">Nucleotide-binding</keyword>
<evidence type="ECO:0000256" key="1">
    <source>
        <dbReference type="PROSITE-ProRule" id="PRU00409"/>
    </source>
</evidence>
<gene>
    <name evidence="3" type="ORF">COT97_05155</name>
</gene>
<sequence>MLNPKDFSYFSTYLLAAEADNRGIKVNIVADDAMTSKGVVLELIYRKHKEYIVGQRTARTSAVAYWIQQNKQVAKYFFARNGISVSEGDAFNYKQEKEIIKYCKKIGYPVVIKPVMGVQGKSVYLEVRSDKRVREILKALKGKFSNILIEKQYHGDEYRLFATKDKFVAATWRIPANVEGDGVHNLQELIKIKNKDPRRGADHAKSLVRIKVDDVVKDYLKGQKKTLKYIPQKGQKVYLRPNSNLSTGGDSIDFTDKIHPKVKQLAVKVINAIPGLAFGGIDFMTKDITKAPVKNNYIIIEVNDSPMISMHHIPYEGKARNAAKAIIDMIFPETK</sequence>
<dbReference type="PANTHER" id="PTHR21621:SF0">
    <property type="entry name" value="BETA-CITRYLGLUTAMATE SYNTHASE B-RELATED"/>
    <property type="match status" value="1"/>
</dbReference>
<dbReference type="PANTHER" id="PTHR21621">
    <property type="entry name" value="RIBOSOMAL PROTEIN S6 MODIFICATION PROTEIN"/>
    <property type="match status" value="1"/>
</dbReference>
<dbReference type="SUPFAM" id="SSF56059">
    <property type="entry name" value="Glutathione synthetase ATP-binding domain-like"/>
    <property type="match status" value="1"/>
</dbReference>
<evidence type="ECO:0000313" key="4">
    <source>
        <dbReference type="Proteomes" id="UP000229901"/>
    </source>
</evidence>
<feature type="domain" description="ATP-grasp" evidence="2">
    <location>
        <begin position="75"/>
        <end position="331"/>
    </location>
</feature>
<dbReference type="GO" id="GO:0005524">
    <property type="term" value="F:ATP binding"/>
    <property type="evidence" value="ECO:0007669"/>
    <property type="project" value="UniProtKB-UniRule"/>
</dbReference>
<dbReference type="PROSITE" id="PS50975">
    <property type="entry name" value="ATP_GRASP"/>
    <property type="match status" value="1"/>
</dbReference>
<dbReference type="Proteomes" id="UP000229901">
    <property type="component" value="Unassembled WGS sequence"/>
</dbReference>
<dbReference type="InterPro" id="IPR013815">
    <property type="entry name" value="ATP_grasp_subdomain_1"/>
</dbReference>